<dbReference type="Proteomes" id="UP000800041">
    <property type="component" value="Unassembled WGS sequence"/>
</dbReference>
<evidence type="ECO:0000313" key="2">
    <source>
        <dbReference type="Proteomes" id="UP000800041"/>
    </source>
</evidence>
<reference evidence="1" key="1">
    <citation type="journal article" date="2020" name="Stud. Mycol.">
        <title>101 Dothideomycetes genomes: a test case for predicting lifestyles and emergence of pathogens.</title>
        <authorList>
            <person name="Haridas S."/>
            <person name="Albert R."/>
            <person name="Binder M."/>
            <person name="Bloem J."/>
            <person name="Labutti K."/>
            <person name="Salamov A."/>
            <person name="Andreopoulos B."/>
            <person name="Baker S."/>
            <person name="Barry K."/>
            <person name="Bills G."/>
            <person name="Bluhm B."/>
            <person name="Cannon C."/>
            <person name="Castanera R."/>
            <person name="Culley D."/>
            <person name="Daum C."/>
            <person name="Ezra D."/>
            <person name="Gonzalez J."/>
            <person name="Henrissat B."/>
            <person name="Kuo A."/>
            <person name="Liang C."/>
            <person name="Lipzen A."/>
            <person name="Lutzoni F."/>
            <person name="Magnuson J."/>
            <person name="Mondo S."/>
            <person name="Nolan M."/>
            <person name="Ohm R."/>
            <person name="Pangilinan J."/>
            <person name="Park H.-J."/>
            <person name="Ramirez L."/>
            <person name="Alfaro M."/>
            <person name="Sun H."/>
            <person name="Tritt A."/>
            <person name="Yoshinaga Y."/>
            <person name="Zwiers L.-H."/>
            <person name="Turgeon B."/>
            <person name="Goodwin S."/>
            <person name="Spatafora J."/>
            <person name="Crous P."/>
            <person name="Grigoriev I."/>
        </authorList>
    </citation>
    <scope>NUCLEOTIDE SEQUENCE</scope>
    <source>
        <strain evidence="1">CBS 113979</strain>
    </source>
</reference>
<evidence type="ECO:0000313" key="1">
    <source>
        <dbReference type="EMBL" id="KAF1984007.1"/>
    </source>
</evidence>
<proteinExistence type="predicted"/>
<protein>
    <submittedName>
        <fullName evidence="1">Uncharacterized protein</fullName>
    </submittedName>
</protein>
<organism evidence="1 2">
    <name type="scientific">Aulographum hederae CBS 113979</name>
    <dbReference type="NCBI Taxonomy" id="1176131"/>
    <lineage>
        <taxon>Eukaryota</taxon>
        <taxon>Fungi</taxon>
        <taxon>Dikarya</taxon>
        <taxon>Ascomycota</taxon>
        <taxon>Pezizomycotina</taxon>
        <taxon>Dothideomycetes</taxon>
        <taxon>Pleosporomycetidae</taxon>
        <taxon>Aulographales</taxon>
        <taxon>Aulographaceae</taxon>
    </lineage>
</organism>
<dbReference type="AlphaFoldDB" id="A0A6G1GT94"/>
<gene>
    <name evidence="1" type="ORF">K402DRAFT_396202</name>
</gene>
<dbReference type="EMBL" id="ML977171">
    <property type="protein sequence ID" value="KAF1984007.1"/>
    <property type="molecule type" value="Genomic_DNA"/>
</dbReference>
<sequence>MVDPVTLGIALASAIAGCISAYKSGHDLLRIWREKREARNTSGKTTPNALRGADKFDQALQRARKEIDRERQRLSPDPPGLYQDRMCRRRSVCRASSILLIGCAVDALKMPFHLLLKSTEDSRIEILRTLTRLNPRMPTFQVLPNQDMRRSASEDSQICRFLEENPPYHEGQHPMDLWRLS</sequence>
<accession>A0A6G1GT94</accession>
<keyword evidence="2" id="KW-1185">Reference proteome</keyword>
<name>A0A6G1GT94_9PEZI</name>